<gene>
    <name evidence="1" type="ORF">GCM10011579_097990</name>
</gene>
<comment type="caution">
    <text evidence="1">The sequence shown here is derived from an EMBL/GenBank/DDBJ whole genome shotgun (WGS) entry which is preliminary data.</text>
</comment>
<evidence type="ECO:0000313" key="1">
    <source>
        <dbReference type="EMBL" id="GGN96481.1"/>
    </source>
</evidence>
<dbReference type="AlphaFoldDB" id="A0A917YIC6"/>
<sequence>MHTSRHCSMDNGAWTDLISNATMLKLEERGDLRRWLGELPGGARRVAAHVHKSTHHRCFNSIMGNALFCLAARAESNAQVYLPRRAATRERDHGPELDAVGGALGAVAEEQGGRGRNGAALTDEERDVAPWLILDDVVRLQVTVQLLRPLGEGLALFAEHDAVHRANSRVGSHLAKDLAFYAAVGKWASLRD</sequence>
<reference evidence="1 2" key="1">
    <citation type="journal article" date="2014" name="Int. J. Syst. Evol. Microbiol.">
        <title>Complete genome sequence of Corynebacterium casei LMG S-19264T (=DSM 44701T), isolated from a smear-ripened cheese.</title>
        <authorList>
            <consortium name="US DOE Joint Genome Institute (JGI-PGF)"/>
            <person name="Walter F."/>
            <person name="Albersmeier A."/>
            <person name="Kalinowski J."/>
            <person name="Ruckert C."/>
        </authorList>
    </citation>
    <scope>NUCLEOTIDE SEQUENCE [LARGE SCALE GENOMIC DNA]</scope>
    <source>
        <strain evidence="1 2">CGMCC 4.7111</strain>
    </source>
</reference>
<organism evidence="1 2">
    <name type="scientific">Streptomyces albiflavescens</name>
    <dbReference type="NCBI Taxonomy" id="1623582"/>
    <lineage>
        <taxon>Bacteria</taxon>
        <taxon>Bacillati</taxon>
        <taxon>Actinomycetota</taxon>
        <taxon>Actinomycetes</taxon>
        <taxon>Kitasatosporales</taxon>
        <taxon>Streptomycetaceae</taxon>
        <taxon>Streptomyces</taxon>
    </lineage>
</organism>
<evidence type="ECO:0000313" key="2">
    <source>
        <dbReference type="Proteomes" id="UP000600365"/>
    </source>
</evidence>
<accession>A0A917YIC6</accession>
<dbReference type="Proteomes" id="UP000600365">
    <property type="component" value="Unassembled WGS sequence"/>
</dbReference>
<keyword evidence="2" id="KW-1185">Reference proteome</keyword>
<name>A0A917YIC6_9ACTN</name>
<proteinExistence type="predicted"/>
<dbReference type="EMBL" id="BMMM01000036">
    <property type="protein sequence ID" value="GGN96481.1"/>
    <property type="molecule type" value="Genomic_DNA"/>
</dbReference>
<protein>
    <submittedName>
        <fullName evidence="1">Uncharacterized protein</fullName>
    </submittedName>
</protein>